<dbReference type="Proteomes" id="UP000010729">
    <property type="component" value="Unassembled WGS sequence"/>
</dbReference>
<evidence type="ECO:0000259" key="2">
    <source>
        <dbReference type="Pfam" id="PF07811"/>
    </source>
</evidence>
<feature type="transmembrane region" description="Helical" evidence="1">
    <location>
        <begin position="21"/>
        <end position="45"/>
    </location>
</feature>
<dbReference type="AlphaFoldDB" id="N1UWK2"/>
<name>N1UWK2_9MICC</name>
<keyword evidence="1" id="KW-0472">Membrane</keyword>
<accession>N1UWK2</accession>
<reference evidence="3 4" key="1">
    <citation type="journal article" date="2013" name="Genome Announc.">
        <title>Draft Genome Sequence of Arthrobacter crystallopoietes Strain BAB-32, Revealing Genes for Bioremediation.</title>
        <authorList>
            <person name="Joshi M.N."/>
            <person name="Pandit A.S."/>
            <person name="Sharma A."/>
            <person name="Pandya R.V."/>
            <person name="Desai S.M."/>
            <person name="Saxena A.K."/>
            <person name="Bagatharia S.B."/>
        </authorList>
    </citation>
    <scope>NUCLEOTIDE SEQUENCE [LARGE SCALE GENOMIC DNA]</scope>
    <source>
        <strain evidence="3 4">BAB-32</strain>
    </source>
</reference>
<gene>
    <name evidence="3" type="ORF">D477_007913</name>
</gene>
<dbReference type="OrthoDB" id="3254574at2"/>
<proteinExistence type="predicted"/>
<keyword evidence="1" id="KW-0812">Transmembrane</keyword>
<feature type="domain" description="TadE-like" evidence="2">
    <location>
        <begin position="18"/>
        <end position="60"/>
    </location>
</feature>
<keyword evidence="1" id="KW-1133">Transmembrane helix</keyword>
<evidence type="ECO:0000256" key="1">
    <source>
        <dbReference type="SAM" id="Phobius"/>
    </source>
</evidence>
<keyword evidence="4" id="KW-1185">Reference proteome</keyword>
<dbReference type="InterPro" id="IPR012495">
    <property type="entry name" value="TadE-like_dom"/>
</dbReference>
<evidence type="ECO:0000313" key="4">
    <source>
        <dbReference type="Proteomes" id="UP000010729"/>
    </source>
</evidence>
<protein>
    <submittedName>
        <fullName evidence="3">TadE-like family protein</fullName>
    </submittedName>
</protein>
<dbReference type="RefSeq" id="WP_005268433.1">
    <property type="nucleotide sequence ID" value="NZ_ANPE02000101.1"/>
</dbReference>
<evidence type="ECO:0000313" key="3">
    <source>
        <dbReference type="EMBL" id="EMY34761.1"/>
    </source>
</evidence>
<dbReference type="EMBL" id="ANPE02000101">
    <property type="protein sequence ID" value="EMY34761.1"/>
    <property type="molecule type" value="Genomic_DNA"/>
</dbReference>
<sequence>MFVGKLRPKRPHGEPDRGSAAVDFVLVGGVLALIFVSVIQLALVLHVRNTLIDAAGAGARYGALADRDSADARARTQQLIDSTLNPSYSQNVRVDEVNHGGTRTLRITVTAPFPALGLFGPAGMLEVQGHAPLPG</sequence>
<comment type="caution">
    <text evidence="3">The sequence shown here is derived from an EMBL/GenBank/DDBJ whole genome shotgun (WGS) entry which is preliminary data.</text>
</comment>
<dbReference type="Pfam" id="PF07811">
    <property type="entry name" value="TadE"/>
    <property type="match status" value="1"/>
</dbReference>
<organism evidence="3 4">
    <name type="scientific">Arthrobacter crystallopoietes BAB-32</name>
    <dbReference type="NCBI Taxonomy" id="1246476"/>
    <lineage>
        <taxon>Bacteria</taxon>
        <taxon>Bacillati</taxon>
        <taxon>Actinomycetota</taxon>
        <taxon>Actinomycetes</taxon>
        <taxon>Micrococcales</taxon>
        <taxon>Micrococcaceae</taxon>
        <taxon>Crystallibacter</taxon>
    </lineage>
</organism>